<proteinExistence type="predicted"/>
<comment type="caution">
    <text evidence="2">The sequence shown here is derived from an EMBL/GenBank/DDBJ whole genome shotgun (WGS) entry which is preliminary data.</text>
</comment>
<dbReference type="EMBL" id="JBHUDM010000001">
    <property type="protein sequence ID" value="MFD1641455.1"/>
    <property type="molecule type" value="Genomic_DNA"/>
</dbReference>
<evidence type="ECO:0000313" key="3">
    <source>
        <dbReference type="Proteomes" id="UP001597052"/>
    </source>
</evidence>
<gene>
    <name evidence="2" type="ORF">ACFSBW_06150</name>
</gene>
<dbReference type="InterPro" id="IPR058366">
    <property type="entry name" value="DUF8053"/>
</dbReference>
<name>A0ABD6D6T2_9EURY</name>
<dbReference type="Pfam" id="PF26227">
    <property type="entry name" value="DUF8053"/>
    <property type="match status" value="1"/>
</dbReference>
<feature type="domain" description="DUF8053" evidence="1">
    <location>
        <begin position="5"/>
        <end position="46"/>
    </location>
</feature>
<evidence type="ECO:0000313" key="2">
    <source>
        <dbReference type="EMBL" id="MFD1641455.1"/>
    </source>
</evidence>
<protein>
    <recommendedName>
        <fullName evidence="1">DUF8053 domain-containing protein</fullName>
    </recommendedName>
</protein>
<dbReference type="Proteomes" id="UP001597052">
    <property type="component" value="Unassembled WGS sequence"/>
</dbReference>
<organism evidence="2 3">
    <name type="scientific">Halohasta litorea</name>
    <dbReference type="NCBI Taxonomy" id="869891"/>
    <lineage>
        <taxon>Archaea</taxon>
        <taxon>Methanobacteriati</taxon>
        <taxon>Methanobacteriota</taxon>
        <taxon>Stenosarchaea group</taxon>
        <taxon>Halobacteria</taxon>
        <taxon>Halobacteriales</taxon>
        <taxon>Haloferacaceae</taxon>
        <taxon>Halohasta</taxon>
    </lineage>
</organism>
<dbReference type="AlphaFoldDB" id="A0ABD6D6T2"/>
<sequence length="59" mass="6681">MAREIRKLRDLGNGSGGITLPKEFLRDLELMDDNDELADAHIIVEKDEDDDGLSLMPFH</sequence>
<accession>A0ABD6D6T2</accession>
<dbReference type="RefSeq" id="WP_256395150.1">
    <property type="nucleotide sequence ID" value="NZ_JANHDJ010000001.1"/>
</dbReference>
<reference evidence="2 3" key="1">
    <citation type="journal article" date="2019" name="Int. J. Syst. Evol. Microbiol.">
        <title>The Global Catalogue of Microorganisms (GCM) 10K type strain sequencing project: providing services to taxonomists for standard genome sequencing and annotation.</title>
        <authorList>
            <consortium name="The Broad Institute Genomics Platform"/>
            <consortium name="The Broad Institute Genome Sequencing Center for Infectious Disease"/>
            <person name="Wu L."/>
            <person name="Ma J."/>
        </authorList>
    </citation>
    <scope>NUCLEOTIDE SEQUENCE [LARGE SCALE GENOMIC DNA]</scope>
    <source>
        <strain evidence="2 3">CGMCC 1.10593</strain>
    </source>
</reference>
<evidence type="ECO:0000259" key="1">
    <source>
        <dbReference type="Pfam" id="PF26227"/>
    </source>
</evidence>
<keyword evidence="3" id="KW-1185">Reference proteome</keyword>